<dbReference type="Proteomes" id="UP000239494">
    <property type="component" value="Unassembled WGS sequence"/>
</dbReference>
<name>A0A2T0TLU0_9PSEU</name>
<keyword evidence="3" id="KW-1185">Reference proteome</keyword>
<accession>A0A2T0TLU0</accession>
<protein>
    <submittedName>
        <fullName evidence="2">Uncharacterized protein</fullName>
    </submittedName>
</protein>
<feature type="region of interest" description="Disordered" evidence="1">
    <location>
        <begin position="386"/>
        <end position="407"/>
    </location>
</feature>
<dbReference type="EMBL" id="PVTF01000001">
    <property type="protein sequence ID" value="PRY46498.1"/>
    <property type="molecule type" value="Genomic_DNA"/>
</dbReference>
<proteinExistence type="predicted"/>
<dbReference type="AlphaFoldDB" id="A0A2T0TLU0"/>
<dbReference type="OrthoDB" id="3848264at2"/>
<evidence type="ECO:0000256" key="1">
    <source>
        <dbReference type="SAM" id="MobiDB-lite"/>
    </source>
</evidence>
<dbReference type="RefSeq" id="WP_106185514.1">
    <property type="nucleotide sequence ID" value="NZ_PVTF01000001.1"/>
</dbReference>
<gene>
    <name evidence="2" type="ORF">CLV43_101774</name>
</gene>
<comment type="caution">
    <text evidence="2">The sequence shown here is derived from an EMBL/GenBank/DDBJ whole genome shotgun (WGS) entry which is preliminary data.</text>
</comment>
<organism evidence="2 3">
    <name type="scientific">Umezawaea tangerina</name>
    <dbReference type="NCBI Taxonomy" id="84725"/>
    <lineage>
        <taxon>Bacteria</taxon>
        <taxon>Bacillati</taxon>
        <taxon>Actinomycetota</taxon>
        <taxon>Actinomycetes</taxon>
        <taxon>Pseudonocardiales</taxon>
        <taxon>Pseudonocardiaceae</taxon>
        <taxon>Umezawaea</taxon>
    </lineage>
</organism>
<reference evidence="2 3" key="1">
    <citation type="submission" date="2018-03" db="EMBL/GenBank/DDBJ databases">
        <title>Genomic Encyclopedia of Archaeal and Bacterial Type Strains, Phase II (KMG-II): from individual species to whole genera.</title>
        <authorList>
            <person name="Goeker M."/>
        </authorList>
    </citation>
    <scope>NUCLEOTIDE SEQUENCE [LARGE SCALE GENOMIC DNA]</scope>
    <source>
        <strain evidence="2 3">DSM 44720</strain>
    </source>
</reference>
<evidence type="ECO:0000313" key="2">
    <source>
        <dbReference type="EMBL" id="PRY46498.1"/>
    </source>
</evidence>
<feature type="compositionally biased region" description="Basic residues" evidence="1">
    <location>
        <begin position="393"/>
        <end position="407"/>
    </location>
</feature>
<sequence>MSDDFDLPSALGLPTTLPPLRVPGPDELAASARASALLTQALALSRWADGRTVYEDSDFDAFDGELSDTMEQVWYLAHAVGFVEVDEDSNLASLGPSAEPWLTGGAEAVLELFDEAYTHLVIESLPIEAGEELDLEGVGGATMTALFMARGTGLPLAEFSGMARAAGLEQNMPDRWAAYSAAHGDPALVLLERLANLGAVESDGETARMTPLGAAVMRAQMVDGGFEIPLMPASEDMTAADLVAAVHALTAAELDADTTAWLARRSPVDAAHELLTAAVDANGRVFATTTVAGLDADVTAQWQEVLDTPGLRPYAKLALDQPPAPDDVAWLLVDTLAVTTDPDDPAAVAAELAKAAPAGQEPDLFEHVWRLPHPDAAEALTLIGERHPDKKTAKAARKAAFKAASRR</sequence>
<evidence type="ECO:0000313" key="3">
    <source>
        <dbReference type="Proteomes" id="UP000239494"/>
    </source>
</evidence>